<dbReference type="RefSeq" id="WP_133399729.1">
    <property type="nucleotide sequence ID" value="NZ_SMZX01000002.1"/>
</dbReference>
<keyword evidence="1" id="KW-0472">Membrane</keyword>
<keyword evidence="1" id="KW-1133">Transmembrane helix</keyword>
<feature type="transmembrane region" description="Helical" evidence="1">
    <location>
        <begin position="91"/>
        <end position="111"/>
    </location>
</feature>
<reference evidence="2 3" key="1">
    <citation type="submission" date="2019-03" db="EMBL/GenBank/DDBJ databases">
        <title>Genome Sequencing and Assembly of Various Microbes Isolated from Partially Reclaimed Soil and Acid Mine Drainage (AMD) Site.</title>
        <authorList>
            <person name="Steinbock B."/>
            <person name="Bechtold R."/>
            <person name="Sevigny J.L."/>
            <person name="Thomas D."/>
            <person name="Cuthill L.R."/>
            <person name="Aveiro Johannsen E.J."/>
            <person name="Thomas K."/>
            <person name="Ghosh A."/>
        </authorList>
    </citation>
    <scope>NUCLEOTIDE SEQUENCE [LARGE SCALE GENOMIC DNA]</scope>
    <source>
        <strain evidence="2 3">F-B2</strain>
    </source>
</reference>
<feature type="transmembrane region" description="Helical" evidence="1">
    <location>
        <begin position="123"/>
        <end position="141"/>
    </location>
</feature>
<accession>A0A4R5YFW5</accession>
<gene>
    <name evidence="2" type="ORF">E2R54_10785</name>
</gene>
<dbReference type="InterPro" id="IPR014509">
    <property type="entry name" value="YjdF-like"/>
</dbReference>
<feature type="transmembrane region" description="Helical" evidence="1">
    <location>
        <begin position="12"/>
        <end position="34"/>
    </location>
</feature>
<feature type="transmembrane region" description="Helical" evidence="1">
    <location>
        <begin position="40"/>
        <end position="57"/>
    </location>
</feature>
<evidence type="ECO:0000313" key="2">
    <source>
        <dbReference type="EMBL" id="TDL43685.1"/>
    </source>
</evidence>
<name>A0A4R5YFW5_9MICO</name>
<feature type="transmembrane region" description="Helical" evidence="1">
    <location>
        <begin position="64"/>
        <end position="85"/>
    </location>
</feature>
<organism evidence="2 3">
    <name type="scientific">Microbacterium oleivorans</name>
    <dbReference type="NCBI Taxonomy" id="273677"/>
    <lineage>
        <taxon>Bacteria</taxon>
        <taxon>Bacillati</taxon>
        <taxon>Actinomycetota</taxon>
        <taxon>Actinomycetes</taxon>
        <taxon>Micrococcales</taxon>
        <taxon>Microbacteriaceae</taxon>
        <taxon>Microbacterium</taxon>
    </lineage>
</organism>
<sequence>MRHDPLRRAHTATEWMADGVRLLGLVSVLAAAIWWTPTDAGILALALPALLIPRAIAARPGFDLLYGATVTVAAWSNVLDLYRSIAWWDLVVHFAATGLIAAMALLLLQRVGVVPPTLSRRGTVVLVPTIGLAISALWEMVEWLGKTYLAPDIFVTYQDTIGDMAVGGLGSLLTGIVLTRVTIDRSALVAVNKEEETWQI</sequence>
<dbReference type="Pfam" id="PF09997">
    <property type="entry name" value="DUF2238"/>
    <property type="match status" value="1"/>
</dbReference>
<evidence type="ECO:0000256" key="1">
    <source>
        <dbReference type="SAM" id="Phobius"/>
    </source>
</evidence>
<dbReference type="EMBL" id="SMZX01000002">
    <property type="protein sequence ID" value="TDL43685.1"/>
    <property type="molecule type" value="Genomic_DNA"/>
</dbReference>
<proteinExistence type="predicted"/>
<keyword evidence="1" id="KW-0812">Transmembrane</keyword>
<protein>
    <submittedName>
        <fullName evidence="2">DUF2238 domain-containing protein</fullName>
    </submittedName>
</protein>
<feature type="transmembrane region" description="Helical" evidence="1">
    <location>
        <begin position="161"/>
        <end position="183"/>
    </location>
</feature>
<dbReference type="Proteomes" id="UP000295633">
    <property type="component" value="Unassembled WGS sequence"/>
</dbReference>
<comment type="caution">
    <text evidence="2">The sequence shown here is derived from an EMBL/GenBank/DDBJ whole genome shotgun (WGS) entry which is preliminary data.</text>
</comment>
<dbReference type="AlphaFoldDB" id="A0A4R5YFW5"/>
<evidence type="ECO:0000313" key="3">
    <source>
        <dbReference type="Proteomes" id="UP000295633"/>
    </source>
</evidence>